<feature type="repeat" description="TPR" evidence="1">
    <location>
        <begin position="42"/>
        <end position="75"/>
    </location>
</feature>
<keyword evidence="1" id="KW-0802">TPR repeat</keyword>
<reference evidence="2 3" key="1">
    <citation type="journal article" date="2013" name="Genome Announc.">
        <title>Draft Genome Sequence of the Cellulolytic, Mesophilic, Anaerobic Bacterium Clostridium termitidis Strain CT1112 (DSM 5398).</title>
        <authorList>
            <person name="Lal S."/>
            <person name="Ramachandran U."/>
            <person name="Zhang X."/>
            <person name="Munir R."/>
            <person name="Sparling R."/>
            <person name="Levin D.B."/>
        </authorList>
    </citation>
    <scope>NUCLEOTIDE SEQUENCE [LARGE SCALE GENOMIC DNA]</scope>
    <source>
        <strain evidence="2 3">CT1112</strain>
    </source>
</reference>
<dbReference type="STRING" id="1195236.CTER_3608"/>
<organism evidence="2 3">
    <name type="scientific">Ruminiclostridium cellobioparum subsp. termitidis CT1112</name>
    <dbReference type="NCBI Taxonomy" id="1195236"/>
    <lineage>
        <taxon>Bacteria</taxon>
        <taxon>Bacillati</taxon>
        <taxon>Bacillota</taxon>
        <taxon>Clostridia</taxon>
        <taxon>Eubacteriales</taxon>
        <taxon>Oscillospiraceae</taxon>
        <taxon>Ruminiclostridium</taxon>
    </lineage>
</organism>
<name>S0FNC2_RUMCE</name>
<sequence length="185" mass="20816">MKRSINLQQLIAKAGEMAVANEWGERAYKINAAILKRDQNNSAACTRLAKYYRLNDNIEEAKQMYLKALDIDPENRGAINNLNDIEKDNEENEEVDNYGSIGDLLKAGQKSMTKGKYRLASKLFLKAYNIEPTLTAAVSLAGAYKKMDKTDLVEKLYRDTLDSAQSDAEILNINKIFTLNGLKMV</sequence>
<dbReference type="SMART" id="SM00028">
    <property type="entry name" value="TPR"/>
    <property type="match status" value="2"/>
</dbReference>
<dbReference type="EMBL" id="AORV01000050">
    <property type="protein sequence ID" value="EMS70644.1"/>
    <property type="molecule type" value="Genomic_DNA"/>
</dbReference>
<comment type="caution">
    <text evidence="2">The sequence shown here is derived from an EMBL/GenBank/DDBJ whole genome shotgun (WGS) entry which is preliminary data.</text>
</comment>
<dbReference type="Pfam" id="PF13181">
    <property type="entry name" value="TPR_8"/>
    <property type="match status" value="1"/>
</dbReference>
<keyword evidence="3" id="KW-1185">Reference proteome</keyword>
<dbReference type="InterPro" id="IPR019734">
    <property type="entry name" value="TPR_rpt"/>
</dbReference>
<gene>
    <name evidence="2" type="ORF">CTER_3608</name>
</gene>
<dbReference type="Gene3D" id="1.25.40.10">
    <property type="entry name" value="Tetratricopeptide repeat domain"/>
    <property type="match status" value="1"/>
</dbReference>
<dbReference type="RefSeq" id="WP_004628025.1">
    <property type="nucleotide sequence ID" value="NZ_AORV01000050.1"/>
</dbReference>
<dbReference type="PROSITE" id="PS50005">
    <property type="entry name" value="TPR"/>
    <property type="match status" value="1"/>
</dbReference>
<dbReference type="Proteomes" id="UP000014155">
    <property type="component" value="Unassembled WGS sequence"/>
</dbReference>
<protein>
    <submittedName>
        <fullName evidence="2">TPR domain protein</fullName>
    </submittedName>
</protein>
<evidence type="ECO:0000256" key="1">
    <source>
        <dbReference type="PROSITE-ProRule" id="PRU00339"/>
    </source>
</evidence>
<dbReference type="InterPro" id="IPR011990">
    <property type="entry name" value="TPR-like_helical_dom_sf"/>
</dbReference>
<dbReference type="PATRIC" id="fig|1195236.3.peg.3822"/>
<accession>S0FNC2</accession>
<evidence type="ECO:0000313" key="2">
    <source>
        <dbReference type="EMBL" id="EMS70644.1"/>
    </source>
</evidence>
<dbReference type="SUPFAM" id="SSF48452">
    <property type="entry name" value="TPR-like"/>
    <property type="match status" value="1"/>
</dbReference>
<proteinExistence type="predicted"/>
<evidence type="ECO:0000313" key="3">
    <source>
        <dbReference type="Proteomes" id="UP000014155"/>
    </source>
</evidence>
<dbReference type="AlphaFoldDB" id="S0FNC2"/>